<feature type="transmembrane region" description="Helical" evidence="22">
    <location>
        <begin position="501"/>
        <end position="527"/>
    </location>
</feature>
<evidence type="ECO:0000313" key="24">
    <source>
        <dbReference type="EMBL" id="CAI0391084.1"/>
    </source>
</evidence>
<reference evidence="24" key="1">
    <citation type="submission" date="2022-08" db="EMBL/GenBank/DDBJ databases">
        <authorList>
            <person name="Gutierrez-Valencia J."/>
        </authorList>
    </citation>
    <scope>NUCLEOTIDE SEQUENCE</scope>
</reference>
<dbReference type="InterPro" id="IPR052422">
    <property type="entry name" value="Auxin_Ser/Thr_Kinase"/>
</dbReference>
<keyword evidence="6" id="KW-0808">Transferase</keyword>
<evidence type="ECO:0000256" key="9">
    <source>
        <dbReference type="ARBA" id="ARBA00022737"/>
    </source>
</evidence>
<dbReference type="EC" id="2.7.11.1" evidence="3"/>
<evidence type="ECO:0000256" key="8">
    <source>
        <dbReference type="ARBA" id="ARBA00022729"/>
    </source>
</evidence>
<dbReference type="InterPro" id="IPR008271">
    <property type="entry name" value="Ser/Thr_kinase_AS"/>
</dbReference>
<dbReference type="FunFam" id="3.30.200.20:FF:000226">
    <property type="entry name" value="receptor protein kinase TMK1"/>
    <property type="match status" value="1"/>
</dbReference>
<proteinExistence type="inferred from homology"/>
<keyword evidence="9" id="KW-0677">Repeat</keyword>
<evidence type="ECO:0000256" key="21">
    <source>
        <dbReference type="SAM" id="MobiDB-lite"/>
    </source>
</evidence>
<keyword evidence="12 20" id="KW-0067">ATP-binding</keyword>
<keyword evidence="10 20" id="KW-0547">Nucleotide-binding</keyword>
<dbReference type="Gene3D" id="1.10.510.10">
    <property type="entry name" value="Transferase(Phosphotransferase) domain 1"/>
    <property type="match status" value="1"/>
</dbReference>
<dbReference type="InterPro" id="IPR001245">
    <property type="entry name" value="Ser-Thr/Tyr_kinase_cat_dom"/>
</dbReference>
<evidence type="ECO:0000256" key="4">
    <source>
        <dbReference type="ARBA" id="ARBA00022527"/>
    </source>
</evidence>
<dbReference type="SMART" id="SM00369">
    <property type="entry name" value="LRR_TYP"/>
    <property type="match status" value="5"/>
</dbReference>
<feature type="region of interest" description="Disordered" evidence="21">
    <location>
        <begin position="937"/>
        <end position="956"/>
    </location>
</feature>
<evidence type="ECO:0000256" key="15">
    <source>
        <dbReference type="ARBA" id="ARBA00023157"/>
    </source>
</evidence>
<dbReference type="SMART" id="SM00220">
    <property type="entry name" value="S_TKc"/>
    <property type="match status" value="1"/>
</dbReference>
<gene>
    <name evidence="24" type="ORF">LITE_LOCUS7002</name>
</gene>
<keyword evidence="17" id="KW-0325">Glycoprotein</keyword>
<evidence type="ECO:0000256" key="18">
    <source>
        <dbReference type="ARBA" id="ARBA00047899"/>
    </source>
</evidence>
<comment type="subcellular location">
    <subcellularLocation>
        <location evidence="1">Membrane</location>
        <topology evidence="1">Single-pass membrane protein</topology>
    </subcellularLocation>
</comment>
<evidence type="ECO:0000256" key="1">
    <source>
        <dbReference type="ARBA" id="ARBA00004167"/>
    </source>
</evidence>
<comment type="catalytic activity">
    <reaction evidence="18">
        <text>L-threonyl-[protein] + ATP = O-phospho-L-threonyl-[protein] + ADP + H(+)</text>
        <dbReference type="Rhea" id="RHEA:46608"/>
        <dbReference type="Rhea" id="RHEA-COMP:11060"/>
        <dbReference type="Rhea" id="RHEA-COMP:11605"/>
        <dbReference type="ChEBI" id="CHEBI:15378"/>
        <dbReference type="ChEBI" id="CHEBI:30013"/>
        <dbReference type="ChEBI" id="CHEBI:30616"/>
        <dbReference type="ChEBI" id="CHEBI:61977"/>
        <dbReference type="ChEBI" id="CHEBI:456216"/>
        <dbReference type="EC" id="2.7.11.1"/>
    </reaction>
</comment>
<evidence type="ECO:0000256" key="14">
    <source>
        <dbReference type="ARBA" id="ARBA00023136"/>
    </source>
</evidence>
<comment type="caution">
    <text evidence="24">The sequence shown here is derived from an EMBL/GenBank/DDBJ whole genome shotgun (WGS) entry which is preliminary data.</text>
</comment>
<evidence type="ECO:0000256" key="7">
    <source>
        <dbReference type="ARBA" id="ARBA00022692"/>
    </source>
</evidence>
<dbReference type="PANTHER" id="PTHR47986">
    <property type="entry name" value="OSJNBA0070M12.3 PROTEIN"/>
    <property type="match status" value="1"/>
</dbReference>
<feature type="binding site" evidence="20">
    <location>
        <position position="637"/>
    </location>
    <ligand>
        <name>ATP</name>
        <dbReference type="ChEBI" id="CHEBI:30616"/>
    </ligand>
</feature>
<keyword evidence="5" id="KW-0433">Leucine-rich repeat</keyword>
<dbReference type="EMBL" id="CAMGYJ010000003">
    <property type="protein sequence ID" value="CAI0391084.1"/>
    <property type="molecule type" value="Genomic_DNA"/>
</dbReference>
<keyword evidence="4" id="KW-0723">Serine/threonine-protein kinase</keyword>
<dbReference type="InterPro" id="IPR003591">
    <property type="entry name" value="Leu-rich_rpt_typical-subtyp"/>
</dbReference>
<keyword evidence="8" id="KW-0732">Signal</keyword>
<keyword evidence="7 22" id="KW-0812">Transmembrane</keyword>
<dbReference type="AlphaFoldDB" id="A0AAV0I1R1"/>
<dbReference type="PROSITE" id="PS00107">
    <property type="entry name" value="PROTEIN_KINASE_ATP"/>
    <property type="match status" value="1"/>
</dbReference>
<feature type="domain" description="Protein kinase" evidence="23">
    <location>
        <begin position="609"/>
        <end position="890"/>
    </location>
</feature>
<dbReference type="InterPro" id="IPR013210">
    <property type="entry name" value="LRR_N_plant-typ"/>
</dbReference>
<dbReference type="SUPFAM" id="SSF56112">
    <property type="entry name" value="Protein kinase-like (PK-like)"/>
    <property type="match status" value="1"/>
</dbReference>
<dbReference type="Pfam" id="PF00560">
    <property type="entry name" value="LRR_1"/>
    <property type="match status" value="4"/>
</dbReference>
<dbReference type="InterPro" id="IPR001611">
    <property type="entry name" value="Leu-rich_rpt"/>
</dbReference>
<evidence type="ECO:0000259" key="23">
    <source>
        <dbReference type="PROSITE" id="PS50011"/>
    </source>
</evidence>
<dbReference type="Pfam" id="PF08263">
    <property type="entry name" value="LRRNT_2"/>
    <property type="match status" value="2"/>
</dbReference>
<dbReference type="InterPro" id="IPR032675">
    <property type="entry name" value="LRR_dom_sf"/>
</dbReference>
<dbReference type="GO" id="GO:0016020">
    <property type="term" value="C:membrane"/>
    <property type="evidence" value="ECO:0007669"/>
    <property type="project" value="UniProtKB-SubCell"/>
</dbReference>
<evidence type="ECO:0000256" key="6">
    <source>
        <dbReference type="ARBA" id="ARBA00022679"/>
    </source>
</evidence>
<dbReference type="SUPFAM" id="SSF52058">
    <property type="entry name" value="L domain-like"/>
    <property type="match status" value="2"/>
</dbReference>
<dbReference type="Gene3D" id="3.80.10.10">
    <property type="entry name" value="Ribonuclease Inhibitor"/>
    <property type="match status" value="2"/>
</dbReference>
<evidence type="ECO:0000256" key="22">
    <source>
        <dbReference type="SAM" id="Phobius"/>
    </source>
</evidence>
<accession>A0AAV0I1R1</accession>
<dbReference type="PANTHER" id="PTHR47986:SF13">
    <property type="entry name" value="RECEPTOR PROTEIN KINASE TMK1-LIKE"/>
    <property type="match status" value="1"/>
</dbReference>
<dbReference type="FunFam" id="3.80.10.10:FF:000129">
    <property type="entry name" value="Leucine-rich repeat receptor-like kinase"/>
    <property type="match status" value="1"/>
</dbReference>
<keyword evidence="16" id="KW-0675">Receptor</keyword>
<dbReference type="GO" id="GO:0004674">
    <property type="term" value="F:protein serine/threonine kinase activity"/>
    <property type="evidence" value="ECO:0007669"/>
    <property type="project" value="UniProtKB-KW"/>
</dbReference>
<dbReference type="CDD" id="cd14066">
    <property type="entry name" value="STKc_IRAK"/>
    <property type="match status" value="1"/>
</dbReference>
<keyword evidence="11" id="KW-0418">Kinase</keyword>
<comment type="catalytic activity">
    <reaction evidence="19">
        <text>L-seryl-[protein] + ATP = O-phospho-L-seryl-[protein] + ADP + H(+)</text>
        <dbReference type="Rhea" id="RHEA:17989"/>
        <dbReference type="Rhea" id="RHEA-COMP:9863"/>
        <dbReference type="Rhea" id="RHEA-COMP:11604"/>
        <dbReference type="ChEBI" id="CHEBI:15378"/>
        <dbReference type="ChEBI" id="CHEBI:29999"/>
        <dbReference type="ChEBI" id="CHEBI:30616"/>
        <dbReference type="ChEBI" id="CHEBI:83421"/>
        <dbReference type="ChEBI" id="CHEBI:456216"/>
        <dbReference type="EC" id="2.7.11.1"/>
    </reaction>
</comment>
<keyword evidence="15" id="KW-1015">Disulfide bond</keyword>
<evidence type="ECO:0000256" key="11">
    <source>
        <dbReference type="ARBA" id="ARBA00022777"/>
    </source>
</evidence>
<feature type="compositionally biased region" description="Low complexity" evidence="21">
    <location>
        <begin position="479"/>
        <end position="496"/>
    </location>
</feature>
<protein>
    <recommendedName>
        <fullName evidence="3">non-specific serine/threonine protein kinase</fullName>
        <ecNumber evidence="3">2.7.11.1</ecNumber>
    </recommendedName>
</protein>
<dbReference type="Gene3D" id="3.30.200.20">
    <property type="entry name" value="Phosphorylase Kinase, domain 1"/>
    <property type="match status" value="1"/>
</dbReference>
<name>A0AAV0I1R1_9ROSI</name>
<dbReference type="InterPro" id="IPR011009">
    <property type="entry name" value="Kinase-like_dom_sf"/>
</dbReference>
<dbReference type="Proteomes" id="UP001154282">
    <property type="component" value="Unassembled WGS sequence"/>
</dbReference>
<evidence type="ECO:0000256" key="10">
    <source>
        <dbReference type="ARBA" id="ARBA00022741"/>
    </source>
</evidence>
<dbReference type="FunFam" id="3.80.10.10:FF:000190">
    <property type="entry name" value="Receptor-like kinase TMK4"/>
    <property type="match status" value="1"/>
</dbReference>
<evidence type="ECO:0000313" key="25">
    <source>
        <dbReference type="Proteomes" id="UP001154282"/>
    </source>
</evidence>
<evidence type="ECO:0000256" key="12">
    <source>
        <dbReference type="ARBA" id="ARBA00022840"/>
    </source>
</evidence>
<evidence type="ECO:0000256" key="2">
    <source>
        <dbReference type="ARBA" id="ARBA00008684"/>
    </source>
</evidence>
<evidence type="ECO:0000256" key="20">
    <source>
        <dbReference type="PROSITE-ProRule" id="PRU10141"/>
    </source>
</evidence>
<sequence length="956" mass="103617">MELHRSTTMGTHCLKKLLLLPFFFIFSSIVPVIFAATDPGDLAVLKEFRDGLENPELLQWPKPGGGEEDPCGQTWKHVICSASRVTQIQVQNMGLKGTLPQDFNKLTMLDNLGMQRNQFTGPLPTFKGLSKLRYAFLDYNGFDSIPSDFFDGLDSLEVLALDGNKLNATTGWSIPKGLLNSAQLINFTCTGCNLAGPLPDFMGNFVSLQNLLLSDNNITGELPASFKDNTALQMLWLNDQNGGGLTGPIDVVATMESATTIWLHGNQFTGPIPDSIGNLTSLKDLNLNGNRLVGLVPSSLADLPLQNLNLNNNLLMGPVPRFKAAKASFSSNSFCQSVAGVPCADEVMMLIDFLAGLNYPSRLVSSWTGNDPCSSWLGIRCNPSGKVDSIVLPNYNLSGTLSPSVGKLASLTQIKLESNVITGPVPENWTSLASLKTLDLSGNNISPPLPKFSTTVQLLTTGNPLLADGGKSAPDKNPSSSSGSGSNGGSSSQQNGPKRSILVAVLAPVASVAFMAILAIPLSIYCYRKRKGTFQAPNSLVIHPRDPSDLDNNTVKIVVANNNNTGASSSTRTASGGSMHSSRFGDSHVIEAGNLVISVQVLRNVTKNFAPENELGRGGFGVVYKGELDDGTNIAVKRMEASVISSKALDEFQSEIAVLSKVRHRHLVSLLGYSIEGNERILVYEYMPQGALSRHLFHWKSFQLEPLSWKRRLNIALDVARGMEYLHTLAHQSFIHRDLKSSNILLGDDFKAKISDFGLVKLAPDGEKSVATRLAGTFGYLAPEYAVTGKITTKVDVFSFGVVLMEMLTGLVALDEDRSEEKQYLAAWFWHVKSDKQKLRNAIDPALQPNDDETFESISTIAELAGHCTAREPSQRPDMGHAVNVLAPLVEKWKPLDDELEDYCGIDYSLPLNQMVKGWQEAEGKDVSYVDLEDSKGSIPARPNGFADSFTSADGR</sequence>
<evidence type="ECO:0000256" key="5">
    <source>
        <dbReference type="ARBA" id="ARBA00022614"/>
    </source>
</evidence>
<evidence type="ECO:0000256" key="3">
    <source>
        <dbReference type="ARBA" id="ARBA00012513"/>
    </source>
</evidence>
<dbReference type="InterPro" id="IPR017441">
    <property type="entry name" value="Protein_kinase_ATP_BS"/>
</dbReference>
<keyword evidence="14 22" id="KW-0472">Membrane</keyword>
<dbReference type="PROSITE" id="PS00108">
    <property type="entry name" value="PROTEIN_KINASE_ST"/>
    <property type="match status" value="1"/>
</dbReference>
<dbReference type="PROSITE" id="PS50011">
    <property type="entry name" value="PROTEIN_KINASE_DOM"/>
    <property type="match status" value="1"/>
</dbReference>
<dbReference type="Pfam" id="PF07714">
    <property type="entry name" value="PK_Tyr_Ser-Thr"/>
    <property type="match status" value="1"/>
</dbReference>
<dbReference type="FunFam" id="1.10.510.10:FF:000198">
    <property type="entry name" value="receptor protein kinase TMK1"/>
    <property type="match status" value="1"/>
</dbReference>
<dbReference type="GO" id="GO:0005524">
    <property type="term" value="F:ATP binding"/>
    <property type="evidence" value="ECO:0007669"/>
    <property type="project" value="UniProtKB-UniRule"/>
</dbReference>
<keyword evidence="13 22" id="KW-1133">Transmembrane helix</keyword>
<organism evidence="24 25">
    <name type="scientific">Linum tenue</name>
    <dbReference type="NCBI Taxonomy" id="586396"/>
    <lineage>
        <taxon>Eukaryota</taxon>
        <taxon>Viridiplantae</taxon>
        <taxon>Streptophyta</taxon>
        <taxon>Embryophyta</taxon>
        <taxon>Tracheophyta</taxon>
        <taxon>Spermatophyta</taxon>
        <taxon>Magnoliopsida</taxon>
        <taxon>eudicotyledons</taxon>
        <taxon>Gunneridae</taxon>
        <taxon>Pentapetalae</taxon>
        <taxon>rosids</taxon>
        <taxon>fabids</taxon>
        <taxon>Malpighiales</taxon>
        <taxon>Linaceae</taxon>
        <taxon>Linum</taxon>
    </lineage>
</organism>
<evidence type="ECO:0000256" key="13">
    <source>
        <dbReference type="ARBA" id="ARBA00022989"/>
    </source>
</evidence>
<dbReference type="InterPro" id="IPR000719">
    <property type="entry name" value="Prot_kinase_dom"/>
</dbReference>
<evidence type="ECO:0000256" key="16">
    <source>
        <dbReference type="ARBA" id="ARBA00023170"/>
    </source>
</evidence>
<evidence type="ECO:0000256" key="19">
    <source>
        <dbReference type="ARBA" id="ARBA00048679"/>
    </source>
</evidence>
<comment type="similarity">
    <text evidence="2">Belongs to the protein kinase superfamily. Ser/Thr protein kinase family.</text>
</comment>
<feature type="region of interest" description="Disordered" evidence="21">
    <location>
        <begin position="463"/>
        <end position="496"/>
    </location>
</feature>
<keyword evidence="25" id="KW-1185">Reference proteome</keyword>
<evidence type="ECO:0000256" key="17">
    <source>
        <dbReference type="ARBA" id="ARBA00023180"/>
    </source>
</evidence>